<accession>A0A392S7F2</accession>
<evidence type="ECO:0000313" key="2">
    <source>
        <dbReference type="Proteomes" id="UP000265520"/>
    </source>
</evidence>
<name>A0A392S7F2_9FABA</name>
<keyword evidence="2" id="KW-1185">Reference proteome</keyword>
<feature type="non-terminal residue" evidence="1">
    <location>
        <position position="1"/>
    </location>
</feature>
<comment type="caution">
    <text evidence="1">The sequence shown here is derived from an EMBL/GenBank/DDBJ whole genome shotgun (WGS) entry which is preliminary data.</text>
</comment>
<dbReference type="EMBL" id="LXQA010329798">
    <property type="protein sequence ID" value="MCI44372.1"/>
    <property type="molecule type" value="Genomic_DNA"/>
</dbReference>
<organism evidence="1 2">
    <name type="scientific">Trifolium medium</name>
    <dbReference type="NCBI Taxonomy" id="97028"/>
    <lineage>
        <taxon>Eukaryota</taxon>
        <taxon>Viridiplantae</taxon>
        <taxon>Streptophyta</taxon>
        <taxon>Embryophyta</taxon>
        <taxon>Tracheophyta</taxon>
        <taxon>Spermatophyta</taxon>
        <taxon>Magnoliopsida</taxon>
        <taxon>eudicotyledons</taxon>
        <taxon>Gunneridae</taxon>
        <taxon>Pentapetalae</taxon>
        <taxon>rosids</taxon>
        <taxon>fabids</taxon>
        <taxon>Fabales</taxon>
        <taxon>Fabaceae</taxon>
        <taxon>Papilionoideae</taxon>
        <taxon>50 kb inversion clade</taxon>
        <taxon>NPAAA clade</taxon>
        <taxon>Hologalegina</taxon>
        <taxon>IRL clade</taxon>
        <taxon>Trifolieae</taxon>
        <taxon>Trifolium</taxon>
    </lineage>
</organism>
<sequence length="65" mass="7006">SPPVAGRNLANKVQKVPGLLARTGEMKENHLAWREKCRLATSSAQTQAQLRILASPGPNPAPYTN</sequence>
<proteinExistence type="predicted"/>
<dbReference type="AlphaFoldDB" id="A0A392S7F2"/>
<protein>
    <submittedName>
        <fullName evidence="1">Uncharacterized protein</fullName>
    </submittedName>
</protein>
<dbReference type="Proteomes" id="UP000265520">
    <property type="component" value="Unassembled WGS sequence"/>
</dbReference>
<evidence type="ECO:0000313" key="1">
    <source>
        <dbReference type="EMBL" id="MCI44372.1"/>
    </source>
</evidence>
<reference evidence="1 2" key="1">
    <citation type="journal article" date="2018" name="Front. Plant Sci.">
        <title>Red Clover (Trifolium pratense) and Zigzag Clover (T. medium) - A Picture of Genomic Similarities and Differences.</title>
        <authorList>
            <person name="Dluhosova J."/>
            <person name="Istvanek J."/>
            <person name="Nedelnik J."/>
            <person name="Repkova J."/>
        </authorList>
    </citation>
    <scope>NUCLEOTIDE SEQUENCE [LARGE SCALE GENOMIC DNA]</scope>
    <source>
        <strain evidence="2">cv. 10/8</strain>
        <tissue evidence="1">Leaf</tissue>
    </source>
</reference>